<accession>A0AAJ6P3K6</accession>
<dbReference type="Pfam" id="PF15585">
    <property type="entry name" value="Imm7"/>
    <property type="match status" value="1"/>
</dbReference>
<dbReference type="AlphaFoldDB" id="A0AAJ6P3K6"/>
<reference evidence="1" key="1">
    <citation type="journal article" date="2023" name="Front. Microbiol.">
        <title>Phylogeography and host specificity of Pasteurellaceae pathogenic to sea-farmed fish in the north-east Atlantic.</title>
        <authorList>
            <person name="Gulla S."/>
            <person name="Colquhoun D.J."/>
            <person name="Olsen A.B."/>
            <person name="Spilsberg B."/>
            <person name="Lagesen K."/>
            <person name="Aakesson C.P."/>
            <person name="Strom S."/>
            <person name="Manji F."/>
            <person name="Birkbeck T.H."/>
            <person name="Nilsen H.K."/>
        </authorList>
    </citation>
    <scope>NUCLEOTIDE SEQUENCE</scope>
    <source>
        <strain evidence="1">98B1</strain>
    </source>
</reference>
<comment type="caution">
    <text evidence="1">The sequence shown here is derived from an EMBL/GenBank/DDBJ whole genome shotgun (WGS) entry which is preliminary data.</text>
</comment>
<dbReference type="Proteomes" id="UP001231736">
    <property type="component" value="Unassembled WGS sequence"/>
</dbReference>
<gene>
    <name evidence="1" type="ORF">QJU97_10335</name>
</gene>
<organism evidence="1 2">
    <name type="scientific">Phocoenobacter skyensis</name>
    <dbReference type="NCBI Taxonomy" id="97481"/>
    <lineage>
        <taxon>Bacteria</taxon>
        <taxon>Pseudomonadati</taxon>
        <taxon>Pseudomonadota</taxon>
        <taxon>Gammaproteobacteria</taxon>
        <taxon>Pasteurellales</taxon>
        <taxon>Pasteurellaceae</taxon>
        <taxon>Phocoenobacter</taxon>
    </lineage>
</organism>
<protein>
    <submittedName>
        <fullName evidence="1">Imm7 family immunity protein</fullName>
    </submittedName>
</protein>
<sequence length="130" mass="15386">MIEFNGWAIIRESFTEKGEDEELLNDIICKIQMKISELDCVNEIYSLKCLNGTYHLGIMVNHNHQNDNVIEFFKWISEISKGSYGVLYMLDDECIEIENRNNFKVWIMKKGKIFEHKDTYLSPINLEIEE</sequence>
<dbReference type="EMBL" id="JASAYT010000045">
    <property type="protein sequence ID" value="MDP8175849.1"/>
    <property type="molecule type" value="Genomic_DNA"/>
</dbReference>
<dbReference type="RefSeq" id="WP_306376387.1">
    <property type="nucleotide sequence ID" value="NZ_JASAYT010000045.1"/>
</dbReference>
<evidence type="ECO:0000313" key="2">
    <source>
        <dbReference type="Proteomes" id="UP001231736"/>
    </source>
</evidence>
<dbReference type="InterPro" id="IPR028965">
    <property type="entry name" value="Imm7"/>
</dbReference>
<evidence type="ECO:0000313" key="1">
    <source>
        <dbReference type="EMBL" id="MDP8175849.1"/>
    </source>
</evidence>
<proteinExistence type="predicted"/>
<name>A0AAJ6P3K6_9PAST</name>